<evidence type="ECO:0008006" key="3">
    <source>
        <dbReference type="Google" id="ProtNLM"/>
    </source>
</evidence>
<dbReference type="SUPFAM" id="SSF52833">
    <property type="entry name" value="Thioredoxin-like"/>
    <property type="match status" value="1"/>
</dbReference>
<dbReference type="PROSITE" id="PS51353">
    <property type="entry name" value="ARSC"/>
    <property type="match status" value="1"/>
</dbReference>
<dbReference type="AlphaFoldDB" id="A0A9P6PTK6"/>
<evidence type="ECO:0000313" key="1">
    <source>
        <dbReference type="EMBL" id="KAG0252244.1"/>
    </source>
</evidence>
<gene>
    <name evidence="1" type="ORF">BG011_007103</name>
</gene>
<name>A0A9P6PTK6_9FUNG</name>
<reference evidence="1" key="1">
    <citation type="journal article" date="2020" name="Fungal Divers.">
        <title>Resolving the Mortierellaceae phylogeny through synthesis of multi-gene phylogenetics and phylogenomics.</title>
        <authorList>
            <person name="Vandepol N."/>
            <person name="Liber J."/>
            <person name="Desiro A."/>
            <person name="Na H."/>
            <person name="Kennedy M."/>
            <person name="Barry K."/>
            <person name="Grigoriev I.V."/>
            <person name="Miller A.N."/>
            <person name="O'Donnell K."/>
            <person name="Stajich J.E."/>
            <person name="Bonito G."/>
        </authorList>
    </citation>
    <scope>NUCLEOTIDE SEQUENCE</scope>
    <source>
        <strain evidence="1">KOD948</strain>
    </source>
</reference>
<dbReference type="InterPro" id="IPR006660">
    <property type="entry name" value="Arsenate_reductase-like"/>
</dbReference>
<dbReference type="PANTHER" id="PTHR30041:SF4">
    <property type="entry name" value="ARSENATE REDUCTASE"/>
    <property type="match status" value="1"/>
</dbReference>
<keyword evidence="2" id="KW-1185">Reference proteome</keyword>
<sequence>MSTTAARTITFFHNPRCSTSRNAAKMLEDKAAVGPNKSWTIETVEYLKTPLSRDQVKDILGFLGADQNPKVFTEFLRKDAPNADTVEQVQEILANDPAMMQRPLVVDWNAKRAVIGRPAEAVLDIMKELECHM</sequence>
<comment type="caution">
    <text evidence="1">The sequence shown here is derived from an EMBL/GenBank/DDBJ whole genome shotgun (WGS) entry which is preliminary data.</text>
</comment>
<dbReference type="PANTHER" id="PTHR30041">
    <property type="entry name" value="ARSENATE REDUCTASE"/>
    <property type="match status" value="1"/>
</dbReference>
<dbReference type="OrthoDB" id="59229at2759"/>
<dbReference type="InterPro" id="IPR036249">
    <property type="entry name" value="Thioredoxin-like_sf"/>
</dbReference>
<dbReference type="EMBL" id="JAAAJA010000533">
    <property type="protein sequence ID" value="KAG0252244.1"/>
    <property type="molecule type" value="Genomic_DNA"/>
</dbReference>
<proteinExistence type="predicted"/>
<accession>A0A9P6PTK6</accession>
<organism evidence="1 2">
    <name type="scientific">Mortierella polycephala</name>
    <dbReference type="NCBI Taxonomy" id="41804"/>
    <lineage>
        <taxon>Eukaryota</taxon>
        <taxon>Fungi</taxon>
        <taxon>Fungi incertae sedis</taxon>
        <taxon>Mucoromycota</taxon>
        <taxon>Mortierellomycotina</taxon>
        <taxon>Mortierellomycetes</taxon>
        <taxon>Mortierellales</taxon>
        <taxon>Mortierellaceae</taxon>
        <taxon>Mortierella</taxon>
    </lineage>
</organism>
<dbReference type="Gene3D" id="3.40.30.10">
    <property type="entry name" value="Glutaredoxin"/>
    <property type="match status" value="1"/>
</dbReference>
<dbReference type="Proteomes" id="UP000726737">
    <property type="component" value="Unassembled WGS sequence"/>
</dbReference>
<protein>
    <recommendedName>
        <fullName evidence="3">Arsenate reductase</fullName>
    </recommendedName>
</protein>
<evidence type="ECO:0000313" key="2">
    <source>
        <dbReference type="Proteomes" id="UP000726737"/>
    </source>
</evidence>
<dbReference type="Pfam" id="PF03960">
    <property type="entry name" value="ArsC"/>
    <property type="match status" value="1"/>
</dbReference>